<accession>A0ABR3ZTN5</accession>
<evidence type="ECO:0000256" key="1">
    <source>
        <dbReference type="SAM" id="MobiDB-lite"/>
    </source>
</evidence>
<dbReference type="Proteomes" id="UP001583186">
    <property type="component" value="Unassembled WGS sequence"/>
</dbReference>
<feature type="region of interest" description="Disordered" evidence="1">
    <location>
        <begin position="194"/>
        <end position="242"/>
    </location>
</feature>
<feature type="compositionally biased region" description="Basic residues" evidence="1">
    <location>
        <begin position="205"/>
        <end position="215"/>
    </location>
</feature>
<feature type="compositionally biased region" description="Low complexity" evidence="1">
    <location>
        <begin position="160"/>
        <end position="173"/>
    </location>
</feature>
<organism evidence="3 4">
    <name type="scientific">Sporothrix stenoceras</name>
    <dbReference type="NCBI Taxonomy" id="5173"/>
    <lineage>
        <taxon>Eukaryota</taxon>
        <taxon>Fungi</taxon>
        <taxon>Dikarya</taxon>
        <taxon>Ascomycota</taxon>
        <taxon>Pezizomycotina</taxon>
        <taxon>Sordariomycetes</taxon>
        <taxon>Sordariomycetidae</taxon>
        <taxon>Ophiostomatales</taxon>
        <taxon>Ophiostomataceae</taxon>
        <taxon>Sporothrix</taxon>
    </lineage>
</organism>
<feature type="region of interest" description="Disordered" evidence="1">
    <location>
        <begin position="84"/>
        <end position="117"/>
    </location>
</feature>
<feature type="compositionally biased region" description="Polar residues" evidence="1">
    <location>
        <begin position="104"/>
        <end position="117"/>
    </location>
</feature>
<feature type="domain" description="DH" evidence="2">
    <location>
        <begin position="250"/>
        <end position="387"/>
    </location>
</feature>
<gene>
    <name evidence="3" type="ORF">Sste5346_000387</name>
</gene>
<feature type="region of interest" description="Disordered" evidence="1">
    <location>
        <begin position="153"/>
        <end position="173"/>
    </location>
</feature>
<comment type="caution">
    <text evidence="3">The sequence shown here is derived from an EMBL/GenBank/DDBJ whole genome shotgun (WGS) entry which is preliminary data.</text>
</comment>
<dbReference type="Gene3D" id="1.20.900.10">
    <property type="entry name" value="Dbl homology (DH) domain"/>
    <property type="match status" value="1"/>
</dbReference>
<dbReference type="EMBL" id="JAWCUI010000002">
    <property type="protein sequence ID" value="KAL1903103.1"/>
    <property type="molecule type" value="Genomic_DNA"/>
</dbReference>
<feature type="compositionally biased region" description="Basic and acidic residues" evidence="1">
    <location>
        <begin position="229"/>
        <end position="238"/>
    </location>
</feature>
<name>A0ABR3ZTN5_9PEZI</name>
<protein>
    <recommendedName>
        <fullName evidence="2">DH domain-containing protein</fullName>
    </recommendedName>
</protein>
<evidence type="ECO:0000313" key="4">
    <source>
        <dbReference type="Proteomes" id="UP001583186"/>
    </source>
</evidence>
<evidence type="ECO:0000259" key="2">
    <source>
        <dbReference type="PROSITE" id="PS50010"/>
    </source>
</evidence>
<keyword evidence="4" id="KW-1185">Reference proteome</keyword>
<proteinExistence type="predicted"/>
<evidence type="ECO:0000313" key="3">
    <source>
        <dbReference type="EMBL" id="KAL1903103.1"/>
    </source>
</evidence>
<reference evidence="3 4" key="1">
    <citation type="journal article" date="2024" name="IMA Fungus">
        <title>IMA Genome - F19 : A genome assembly and annotation guide to empower mycologists, including annotated draft genome sequences of Ceratocystis pirilliformis, Diaporthe australafricana, Fusarium ophioides, Paecilomyces lecythidis, and Sporothrix stenoceras.</title>
        <authorList>
            <person name="Aylward J."/>
            <person name="Wilson A.M."/>
            <person name="Visagie C.M."/>
            <person name="Spraker J."/>
            <person name="Barnes I."/>
            <person name="Buitendag C."/>
            <person name="Ceriani C."/>
            <person name="Del Mar Angel L."/>
            <person name="du Plessis D."/>
            <person name="Fuchs T."/>
            <person name="Gasser K."/>
            <person name="Kramer D."/>
            <person name="Li W."/>
            <person name="Munsamy K."/>
            <person name="Piso A."/>
            <person name="Price J.L."/>
            <person name="Sonnekus B."/>
            <person name="Thomas C."/>
            <person name="van der Nest A."/>
            <person name="van Dijk A."/>
            <person name="van Heerden A."/>
            <person name="van Vuuren N."/>
            <person name="Yilmaz N."/>
            <person name="Duong T.A."/>
            <person name="van der Merwe N.A."/>
            <person name="Wingfield M.J."/>
            <person name="Wingfield B.D."/>
        </authorList>
    </citation>
    <scope>NUCLEOTIDE SEQUENCE [LARGE SCALE GENOMIC DNA]</scope>
    <source>
        <strain evidence="3 4">CMW 5346</strain>
    </source>
</reference>
<dbReference type="InterPro" id="IPR000219">
    <property type="entry name" value="DH_dom"/>
</dbReference>
<dbReference type="InterPro" id="IPR035899">
    <property type="entry name" value="DBL_dom_sf"/>
</dbReference>
<sequence>MSASFMAALADDLETETDEVTRGSCVSSPSCDSIQIHRSNLAVDLSGRRVSSRGAVTSTANSQTDDLTTAFPRLVVTEPACVTNDAPSDAEYAGRDTGADDKVQWTTPETQQDGLETGTGSLALDIQQRKPFHKWVKALNRRRITRWHLRRLEKSDQTRSETSNRASRSSVSRRNSSSISSFAYVSAARDASISSAGTSIAPSSRRQRARSSKRLSKTDRSSRASCSARHSEDDRLQTQDDLDTLERSRHRRRIIEEMIETEEGYIGDVKFLMKAYLMLFASSSLVDPGFRLSMYSSLTDIIELHDEILGSLHRVVPNSEYAGIPRMSSAYGYSATKIRRRRSLDVVPEDRTKGLPLYEYSGLSAEPHTAAAVANIFTKIVGSSNYS</sequence>
<dbReference type="SUPFAM" id="SSF48065">
    <property type="entry name" value="DBL homology domain (DH-domain)"/>
    <property type="match status" value="1"/>
</dbReference>
<dbReference type="PROSITE" id="PS50010">
    <property type="entry name" value="DH_2"/>
    <property type="match status" value="1"/>
</dbReference>
<feature type="compositionally biased region" description="Basic and acidic residues" evidence="1">
    <location>
        <begin position="92"/>
        <end position="103"/>
    </location>
</feature>